<dbReference type="PANTHER" id="PTHR30193:SF41">
    <property type="entry name" value="DIACETYLCHITOBIOSE UPTAKE SYSTEM PERMEASE PROTEIN NGCF"/>
    <property type="match status" value="1"/>
</dbReference>
<feature type="domain" description="ABC transmembrane type-1" evidence="8">
    <location>
        <begin position="82"/>
        <end position="297"/>
    </location>
</feature>
<dbReference type="PROSITE" id="PS50928">
    <property type="entry name" value="ABC_TM1"/>
    <property type="match status" value="1"/>
</dbReference>
<dbReference type="Gene3D" id="1.10.3720.10">
    <property type="entry name" value="MetI-like"/>
    <property type="match status" value="1"/>
</dbReference>
<feature type="transmembrane region" description="Helical" evidence="7">
    <location>
        <begin position="122"/>
        <end position="142"/>
    </location>
</feature>
<dbReference type="GO" id="GO:0055085">
    <property type="term" value="P:transmembrane transport"/>
    <property type="evidence" value="ECO:0007669"/>
    <property type="project" value="InterPro"/>
</dbReference>
<comment type="similarity">
    <text evidence="7">Belongs to the binding-protein-dependent transport system permease family.</text>
</comment>
<dbReference type="Pfam" id="PF00528">
    <property type="entry name" value="BPD_transp_1"/>
    <property type="match status" value="1"/>
</dbReference>
<reference evidence="9" key="1">
    <citation type="submission" date="2016-04" db="EMBL/GenBank/DDBJ databases">
        <authorList>
            <person name="Evans L.H."/>
            <person name="Alamgir A."/>
            <person name="Owens N."/>
            <person name="Weber N.D."/>
            <person name="Virtaneva K."/>
            <person name="Barbian K."/>
            <person name="Babar A."/>
            <person name="Rosenke K."/>
        </authorList>
    </citation>
    <scope>NUCLEOTIDE SEQUENCE</scope>
    <source>
        <strain evidence="9">Nono1</strain>
    </source>
</reference>
<keyword evidence="2 7" id="KW-0813">Transport</keyword>
<organism evidence="9">
    <name type="scientific">Nonomuraea gerenzanensis</name>
    <dbReference type="NCBI Taxonomy" id="93944"/>
    <lineage>
        <taxon>Bacteria</taxon>
        <taxon>Bacillati</taxon>
        <taxon>Actinomycetota</taxon>
        <taxon>Actinomycetes</taxon>
        <taxon>Streptosporangiales</taxon>
        <taxon>Streptosporangiaceae</taxon>
        <taxon>Nonomuraea</taxon>
    </lineage>
</organism>
<dbReference type="EMBL" id="LT559118">
    <property type="protein sequence ID" value="SBO94848.1"/>
    <property type="molecule type" value="Genomic_DNA"/>
</dbReference>
<keyword evidence="3" id="KW-1003">Cell membrane</keyword>
<feature type="transmembrane region" description="Helical" evidence="7">
    <location>
        <begin position="181"/>
        <end position="203"/>
    </location>
</feature>
<evidence type="ECO:0000256" key="2">
    <source>
        <dbReference type="ARBA" id="ARBA00022448"/>
    </source>
</evidence>
<evidence type="ECO:0000256" key="4">
    <source>
        <dbReference type="ARBA" id="ARBA00022692"/>
    </source>
</evidence>
<accession>A0A1M4E7X7</accession>
<comment type="subcellular location">
    <subcellularLocation>
        <location evidence="1 7">Cell membrane</location>
        <topology evidence="1 7">Multi-pass membrane protein</topology>
    </subcellularLocation>
</comment>
<dbReference type="GO" id="GO:0005886">
    <property type="term" value="C:plasma membrane"/>
    <property type="evidence" value="ECO:0007669"/>
    <property type="project" value="UniProtKB-SubCell"/>
</dbReference>
<evidence type="ECO:0000256" key="3">
    <source>
        <dbReference type="ARBA" id="ARBA00022475"/>
    </source>
</evidence>
<keyword evidence="6 7" id="KW-0472">Membrane</keyword>
<feature type="transmembrane region" description="Helical" evidence="7">
    <location>
        <begin position="90"/>
        <end position="110"/>
    </location>
</feature>
<keyword evidence="4 7" id="KW-0812">Transmembrane</keyword>
<dbReference type="AlphaFoldDB" id="A0A1M4E7X7"/>
<evidence type="ECO:0000256" key="1">
    <source>
        <dbReference type="ARBA" id="ARBA00004651"/>
    </source>
</evidence>
<gene>
    <name evidence="9" type="ORF">BN4615_P4364</name>
</gene>
<evidence type="ECO:0000256" key="5">
    <source>
        <dbReference type="ARBA" id="ARBA00022989"/>
    </source>
</evidence>
<dbReference type="PANTHER" id="PTHR30193">
    <property type="entry name" value="ABC TRANSPORTER PERMEASE PROTEIN"/>
    <property type="match status" value="1"/>
</dbReference>
<name>A0A1M4E7X7_9ACTN</name>
<proteinExistence type="inferred from homology"/>
<sequence length="309" mass="33593">MTATLTRAEPAPFKPAFKHSAEGGQGRHAVLFLLPALIGFAAFYLYPSVRGVWLSVTDWNLLSEPAFVGLDNYAELATDPLFWKALLLTAYNTVLNLVGQLTLALLLAALMHRLTKSVVLRATLLLPWLVPNVATALLWLWLLDANLGFVNQLLNAMGLPTHGFFNAPAEAMPSVAAVTTWASVGYVALLLYAGMLQIPASVYEAAAMDGAGEVRTFFRVTLPLLRPVLALVLVVSVIGCFQIFDTIAVATRGGPVNATKVIYYYIYQEAFTHFRMGYAAAMALSLVLILGVLTWVQMRLMRASDSDLG</sequence>
<dbReference type="RefSeq" id="WP_225274264.1">
    <property type="nucleotide sequence ID" value="NZ_CP084058.1"/>
</dbReference>
<feature type="transmembrane region" description="Helical" evidence="7">
    <location>
        <begin position="276"/>
        <end position="296"/>
    </location>
</feature>
<dbReference type="CDD" id="cd06261">
    <property type="entry name" value="TM_PBP2"/>
    <property type="match status" value="1"/>
</dbReference>
<evidence type="ECO:0000256" key="6">
    <source>
        <dbReference type="ARBA" id="ARBA00023136"/>
    </source>
</evidence>
<protein>
    <submittedName>
        <fullName evidence="9">N-Acetyl-D-glucosamine ABC transport system, permease protein 1</fullName>
    </submittedName>
</protein>
<dbReference type="InterPro" id="IPR000515">
    <property type="entry name" value="MetI-like"/>
</dbReference>
<dbReference type="InterPro" id="IPR035906">
    <property type="entry name" value="MetI-like_sf"/>
</dbReference>
<feature type="transmembrane region" description="Helical" evidence="7">
    <location>
        <begin position="28"/>
        <end position="46"/>
    </location>
</feature>
<dbReference type="SUPFAM" id="SSF161098">
    <property type="entry name" value="MetI-like"/>
    <property type="match status" value="1"/>
</dbReference>
<evidence type="ECO:0000256" key="7">
    <source>
        <dbReference type="RuleBase" id="RU363032"/>
    </source>
</evidence>
<feature type="transmembrane region" description="Helical" evidence="7">
    <location>
        <begin position="224"/>
        <end position="244"/>
    </location>
</feature>
<keyword evidence="5 7" id="KW-1133">Transmembrane helix</keyword>
<dbReference type="InterPro" id="IPR051393">
    <property type="entry name" value="ABC_transporter_permease"/>
</dbReference>
<evidence type="ECO:0000313" key="9">
    <source>
        <dbReference type="EMBL" id="SBO94848.1"/>
    </source>
</evidence>
<evidence type="ECO:0000259" key="8">
    <source>
        <dbReference type="PROSITE" id="PS50928"/>
    </source>
</evidence>